<protein>
    <submittedName>
        <fullName evidence="1">Uncharacterized protein</fullName>
    </submittedName>
</protein>
<gene>
    <name evidence="1" type="ORF">Sradi_6938100</name>
</gene>
<accession>A0AAW2JI57</accession>
<proteinExistence type="predicted"/>
<dbReference type="AlphaFoldDB" id="A0AAW2JI57"/>
<evidence type="ECO:0000313" key="1">
    <source>
        <dbReference type="EMBL" id="KAL0293411.1"/>
    </source>
</evidence>
<name>A0AAW2JI57_SESRA</name>
<reference evidence="1" key="1">
    <citation type="submission" date="2020-06" db="EMBL/GenBank/DDBJ databases">
        <authorList>
            <person name="Li T."/>
            <person name="Hu X."/>
            <person name="Zhang T."/>
            <person name="Song X."/>
            <person name="Zhang H."/>
            <person name="Dai N."/>
            <person name="Sheng W."/>
            <person name="Hou X."/>
            <person name="Wei L."/>
        </authorList>
    </citation>
    <scope>NUCLEOTIDE SEQUENCE</scope>
    <source>
        <strain evidence="1">G02</strain>
        <tissue evidence="1">Leaf</tissue>
    </source>
</reference>
<organism evidence="1">
    <name type="scientific">Sesamum radiatum</name>
    <name type="common">Black benniseed</name>
    <dbReference type="NCBI Taxonomy" id="300843"/>
    <lineage>
        <taxon>Eukaryota</taxon>
        <taxon>Viridiplantae</taxon>
        <taxon>Streptophyta</taxon>
        <taxon>Embryophyta</taxon>
        <taxon>Tracheophyta</taxon>
        <taxon>Spermatophyta</taxon>
        <taxon>Magnoliopsida</taxon>
        <taxon>eudicotyledons</taxon>
        <taxon>Gunneridae</taxon>
        <taxon>Pentapetalae</taxon>
        <taxon>asterids</taxon>
        <taxon>lamiids</taxon>
        <taxon>Lamiales</taxon>
        <taxon>Pedaliaceae</taxon>
        <taxon>Sesamum</taxon>
    </lineage>
</organism>
<sequence length="150" mass="17689">MMKEYLHEIGELIIRIETNWRKPLLDYLIEGIVPADEMEAALLKNRATKFALLDGSEIQDWCVEQGIQQRFTSVAYPQANRQIKEENSRWETLVLRRAGALRLIGKLAPNWEGPYKITRIVKFGEYELEDIEGRKLSRLWNAYNLRKFYS</sequence>
<reference evidence="1" key="2">
    <citation type="journal article" date="2024" name="Plant">
        <title>Genomic evolution and insights into agronomic trait innovations of Sesamum species.</title>
        <authorList>
            <person name="Miao H."/>
            <person name="Wang L."/>
            <person name="Qu L."/>
            <person name="Liu H."/>
            <person name="Sun Y."/>
            <person name="Le M."/>
            <person name="Wang Q."/>
            <person name="Wei S."/>
            <person name="Zheng Y."/>
            <person name="Lin W."/>
            <person name="Duan Y."/>
            <person name="Cao H."/>
            <person name="Xiong S."/>
            <person name="Wang X."/>
            <person name="Wei L."/>
            <person name="Li C."/>
            <person name="Ma Q."/>
            <person name="Ju M."/>
            <person name="Zhao R."/>
            <person name="Li G."/>
            <person name="Mu C."/>
            <person name="Tian Q."/>
            <person name="Mei H."/>
            <person name="Zhang T."/>
            <person name="Gao T."/>
            <person name="Zhang H."/>
        </authorList>
    </citation>
    <scope>NUCLEOTIDE SEQUENCE</scope>
    <source>
        <strain evidence="1">G02</strain>
    </source>
</reference>
<dbReference type="EMBL" id="JACGWJ010000311">
    <property type="protein sequence ID" value="KAL0293411.1"/>
    <property type="molecule type" value="Genomic_DNA"/>
</dbReference>
<comment type="caution">
    <text evidence="1">The sequence shown here is derived from an EMBL/GenBank/DDBJ whole genome shotgun (WGS) entry which is preliminary data.</text>
</comment>